<dbReference type="EMBL" id="JANAKD010000821">
    <property type="protein sequence ID" value="KAJ3487789.1"/>
    <property type="molecule type" value="Genomic_DNA"/>
</dbReference>
<evidence type="ECO:0000313" key="2">
    <source>
        <dbReference type="Proteomes" id="UP001148737"/>
    </source>
</evidence>
<gene>
    <name evidence="1" type="ORF">NLG97_g6330</name>
</gene>
<evidence type="ECO:0000313" key="1">
    <source>
        <dbReference type="EMBL" id="KAJ3487789.1"/>
    </source>
</evidence>
<organism evidence="1 2">
    <name type="scientific">Lecanicillium saksenae</name>
    <dbReference type="NCBI Taxonomy" id="468837"/>
    <lineage>
        <taxon>Eukaryota</taxon>
        <taxon>Fungi</taxon>
        <taxon>Dikarya</taxon>
        <taxon>Ascomycota</taxon>
        <taxon>Pezizomycotina</taxon>
        <taxon>Sordariomycetes</taxon>
        <taxon>Hypocreomycetidae</taxon>
        <taxon>Hypocreales</taxon>
        <taxon>Cordycipitaceae</taxon>
        <taxon>Lecanicillium</taxon>
    </lineage>
</organism>
<keyword evidence="2" id="KW-1185">Reference proteome</keyword>
<proteinExistence type="predicted"/>
<protein>
    <submittedName>
        <fullName evidence="1">Uncharacterized protein</fullName>
    </submittedName>
</protein>
<sequence length="66" mass="7059">MVRHEAAEALGSLGEEEGVEDILKGFLHDKEKVVRESVIVALDMADYEQSGQAEYALIPEVGGASA</sequence>
<name>A0ACC1QQ35_9HYPO</name>
<accession>A0ACC1QQ35</accession>
<comment type="caution">
    <text evidence="1">The sequence shown here is derived from an EMBL/GenBank/DDBJ whole genome shotgun (WGS) entry which is preliminary data.</text>
</comment>
<reference evidence="1" key="1">
    <citation type="submission" date="2022-07" db="EMBL/GenBank/DDBJ databases">
        <title>Genome Sequence of Lecanicillium saksenae.</title>
        <authorList>
            <person name="Buettner E."/>
        </authorList>
    </citation>
    <scope>NUCLEOTIDE SEQUENCE</scope>
    <source>
        <strain evidence="1">VT-O1</strain>
    </source>
</reference>
<dbReference type="Proteomes" id="UP001148737">
    <property type="component" value="Unassembled WGS sequence"/>
</dbReference>